<dbReference type="EMBL" id="SMBU01000004">
    <property type="protein sequence ID" value="TCV02341.1"/>
    <property type="molecule type" value="Genomic_DNA"/>
</dbReference>
<keyword evidence="3 10" id="KW-0813">Transport</keyword>
<keyword evidence="6 11" id="KW-0798">TonB box</keyword>
<dbReference type="Gene3D" id="2.40.170.20">
    <property type="entry name" value="TonB-dependent receptor, beta-barrel domain"/>
    <property type="match status" value="1"/>
</dbReference>
<dbReference type="PROSITE" id="PS52016">
    <property type="entry name" value="TONB_DEPENDENT_REC_3"/>
    <property type="match status" value="1"/>
</dbReference>
<comment type="subcellular location">
    <subcellularLocation>
        <location evidence="1 10">Cell outer membrane</location>
        <topology evidence="1 10">Multi-pass membrane protein</topology>
    </subcellularLocation>
</comment>
<evidence type="ECO:0000259" key="14">
    <source>
        <dbReference type="Pfam" id="PF07715"/>
    </source>
</evidence>
<feature type="domain" description="TonB-dependent receptor-like beta-barrel" evidence="13">
    <location>
        <begin position="254"/>
        <end position="658"/>
    </location>
</feature>
<reference evidence="15 16" key="1">
    <citation type="submission" date="2019-03" db="EMBL/GenBank/DDBJ databases">
        <title>Genomic Encyclopedia of Type Strains, Phase IV (KMG-IV): sequencing the most valuable type-strain genomes for metagenomic binning, comparative biology and taxonomic classification.</title>
        <authorList>
            <person name="Goeker M."/>
        </authorList>
    </citation>
    <scope>NUCLEOTIDE SEQUENCE [LARGE SCALE GENOMIC DNA]</scope>
    <source>
        <strain evidence="15 16">DSM 654</strain>
    </source>
</reference>
<keyword evidence="7 10" id="KW-0472">Membrane</keyword>
<dbReference type="GO" id="GO:0009279">
    <property type="term" value="C:cell outer membrane"/>
    <property type="evidence" value="ECO:0007669"/>
    <property type="project" value="UniProtKB-SubCell"/>
</dbReference>
<dbReference type="OrthoDB" id="99480at2"/>
<dbReference type="SUPFAM" id="SSF56935">
    <property type="entry name" value="Porins"/>
    <property type="match status" value="1"/>
</dbReference>
<evidence type="ECO:0000256" key="10">
    <source>
        <dbReference type="PROSITE-ProRule" id="PRU01360"/>
    </source>
</evidence>
<comment type="caution">
    <text evidence="15">The sequence shown here is derived from an EMBL/GenBank/DDBJ whole genome shotgun (WGS) entry which is preliminary data.</text>
</comment>
<dbReference type="PANTHER" id="PTHR30069:SF36">
    <property type="entry name" value="BLL6948 PROTEIN"/>
    <property type="match status" value="1"/>
</dbReference>
<dbReference type="InterPro" id="IPR039426">
    <property type="entry name" value="TonB-dep_rcpt-like"/>
</dbReference>
<keyword evidence="4 10" id="KW-1134">Transmembrane beta strand</keyword>
<accession>A0A4R3VDV8</accession>
<feature type="domain" description="TonB-dependent receptor plug" evidence="14">
    <location>
        <begin position="56"/>
        <end position="163"/>
    </location>
</feature>
<dbReference type="InterPro" id="IPR037066">
    <property type="entry name" value="Plug_dom_sf"/>
</dbReference>
<feature type="chain" id="PRO_5020942436" evidence="12">
    <location>
        <begin position="27"/>
        <end position="702"/>
    </location>
</feature>
<evidence type="ECO:0000256" key="8">
    <source>
        <dbReference type="ARBA" id="ARBA00023170"/>
    </source>
</evidence>
<feature type="signal peptide" evidence="12">
    <location>
        <begin position="1"/>
        <end position="26"/>
    </location>
</feature>
<evidence type="ECO:0000256" key="5">
    <source>
        <dbReference type="ARBA" id="ARBA00022692"/>
    </source>
</evidence>
<dbReference type="PANTHER" id="PTHR30069">
    <property type="entry name" value="TONB-DEPENDENT OUTER MEMBRANE RECEPTOR"/>
    <property type="match status" value="1"/>
</dbReference>
<organism evidence="15 16">
    <name type="scientific">Roseateles saccharophilus</name>
    <name type="common">Pseudomonas saccharophila</name>
    <dbReference type="NCBI Taxonomy" id="304"/>
    <lineage>
        <taxon>Bacteria</taxon>
        <taxon>Pseudomonadati</taxon>
        <taxon>Pseudomonadota</taxon>
        <taxon>Betaproteobacteria</taxon>
        <taxon>Burkholderiales</taxon>
        <taxon>Sphaerotilaceae</taxon>
        <taxon>Roseateles</taxon>
    </lineage>
</organism>
<dbReference type="Pfam" id="PF07715">
    <property type="entry name" value="Plug"/>
    <property type="match status" value="1"/>
</dbReference>
<evidence type="ECO:0000256" key="7">
    <source>
        <dbReference type="ARBA" id="ARBA00023136"/>
    </source>
</evidence>
<keyword evidence="9 10" id="KW-0998">Cell outer membrane</keyword>
<evidence type="ECO:0000259" key="13">
    <source>
        <dbReference type="Pfam" id="PF00593"/>
    </source>
</evidence>
<comment type="similarity">
    <text evidence="2 10 11">Belongs to the TonB-dependent receptor family.</text>
</comment>
<dbReference type="InterPro" id="IPR036942">
    <property type="entry name" value="Beta-barrel_TonB_sf"/>
</dbReference>
<dbReference type="GO" id="GO:0015344">
    <property type="term" value="F:siderophore uptake transmembrane transporter activity"/>
    <property type="evidence" value="ECO:0007669"/>
    <property type="project" value="TreeGrafter"/>
</dbReference>
<evidence type="ECO:0000256" key="12">
    <source>
        <dbReference type="SAM" id="SignalP"/>
    </source>
</evidence>
<evidence type="ECO:0000313" key="16">
    <source>
        <dbReference type="Proteomes" id="UP000295110"/>
    </source>
</evidence>
<sequence>MPSMNFQFLPLALLALLALLPPALQGQELLAAAEPLERVEVSGHHYDNAIGSSDAASQGVVRAELLKVRPLLRPGEVLETVPGLVVTQHSGDGKANQYFLRGFNLDHGTDFATTVNGMPVNMPTNAHGQGYSDLNFLIPELVDRIDYRKGPYFAKNGDFSAAGSADVAYRTTLEAPFAQATLGGEGYRRLLGAGSAAVAGGNTLLGALEVMRDDGPWTLKEGLRRTNGLLTLAGGSSAAGWSTSLMGYDAHWTSTDQVPQRLISAGSYLGRPFGRFDAVDPSDGGQSSRASLSAEWHDTDAGGARTQVSGFALHDALKLFSNFTYRMDRPETGDQFSQSDDRNVFGLQASRSFDHGWGPFAARSEVGLQWRHDRIHVGLFDTQDRQLIATTRVDDVRETLLAAYAQTAVEFTPWLRGLFGLRADRVDAHVDSLLEPRNTGSAGKALLSPKLSLVLGPWSRTEFFVNTGSGFHSNDARGMTTTADPKTGEAQQRVPGLVRARGSELGLRTEIVPGLQSSLALWRLDFASELTYSGDAGTTAANGPSRRYGLEWNNHWVPQPWLLLDLDLAWTHARFKDNESDGITTGPFVPNSVDRVFTGTVTLKDLGPWTVSLTERYIGAGALTADNSVRSSASLVSNLRVSRKFSTGTTLSLDVLNLFDRRYNDIEYDYATQLKGEAAPVNDKVVHPGEPRTVRLTLRQAF</sequence>
<keyword evidence="8 15" id="KW-0675">Receptor</keyword>
<keyword evidence="12" id="KW-0732">Signal</keyword>
<dbReference type="Gene3D" id="2.170.130.10">
    <property type="entry name" value="TonB-dependent receptor, plug domain"/>
    <property type="match status" value="1"/>
</dbReference>
<dbReference type="GO" id="GO:0044718">
    <property type="term" value="P:siderophore transmembrane transport"/>
    <property type="evidence" value="ECO:0007669"/>
    <property type="project" value="TreeGrafter"/>
</dbReference>
<evidence type="ECO:0000256" key="4">
    <source>
        <dbReference type="ARBA" id="ARBA00022452"/>
    </source>
</evidence>
<evidence type="ECO:0000313" key="15">
    <source>
        <dbReference type="EMBL" id="TCV02341.1"/>
    </source>
</evidence>
<evidence type="ECO:0000256" key="6">
    <source>
        <dbReference type="ARBA" id="ARBA00023077"/>
    </source>
</evidence>
<gene>
    <name evidence="15" type="ORF">EV671_1004114</name>
</gene>
<name>A0A4R3VDV8_ROSSA</name>
<dbReference type="AlphaFoldDB" id="A0A4R3VDV8"/>
<dbReference type="Pfam" id="PF00593">
    <property type="entry name" value="TonB_dep_Rec_b-barrel"/>
    <property type="match status" value="1"/>
</dbReference>
<proteinExistence type="inferred from homology"/>
<evidence type="ECO:0000256" key="9">
    <source>
        <dbReference type="ARBA" id="ARBA00023237"/>
    </source>
</evidence>
<protein>
    <submittedName>
        <fullName evidence="15">Outer membrane receptor protein involved in Fe transport</fullName>
    </submittedName>
</protein>
<dbReference type="Proteomes" id="UP000295110">
    <property type="component" value="Unassembled WGS sequence"/>
</dbReference>
<keyword evidence="5 10" id="KW-0812">Transmembrane</keyword>
<dbReference type="InterPro" id="IPR000531">
    <property type="entry name" value="Beta-barrel_TonB"/>
</dbReference>
<evidence type="ECO:0000256" key="3">
    <source>
        <dbReference type="ARBA" id="ARBA00022448"/>
    </source>
</evidence>
<evidence type="ECO:0000256" key="11">
    <source>
        <dbReference type="RuleBase" id="RU003357"/>
    </source>
</evidence>
<keyword evidence="16" id="KW-1185">Reference proteome</keyword>
<evidence type="ECO:0000256" key="1">
    <source>
        <dbReference type="ARBA" id="ARBA00004571"/>
    </source>
</evidence>
<dbReference type="InterPro" id="IPR012910">
    <property type="entry name" value="Plug_dom"/>
</dbReference>
<evidence type="ECO:0000256" key="2">
    <source>
        <dbReference type="ARBA" id="ARBA00009810"/>
    </source>
</evidence>